<feature type="transmembrane region" description="Helical" evidence="1">
    <location>
        <begin position="73"/>
        <end position="90"/>
    </location>
</feature>
<reference evidence="2" key="1">
    <citation type="submission" date="2023-03" db="EMBL/GenBank/DDBJ databases">
        <title>Massive genome expansion in bonnet fungi (Mycena s.s.) driven by repeated elements and novel gene families across ecological guilds.</title>
        <authorList>
            <consortium name="Lawrence Berkeley National Laboratory"/>
            <person name="Harder C.B."/>
            <person name="Miyauchi S."/>
            <person name="Viragh M."/>
            <person name="Kuo A."/>
            <person name="Thoen E."/>
            <person name="Andreopoulos B."/>
            <person name="Lu D."/>
            <person name="Skrede I."/>
            <person name="Drula E."/>
            <person name="Henrissat B."/>
            <person name="Morin E."/>
            <person name="Kohler A."/>
            <person name="Barry K."/>
            <person name="LaButti K."/>
            <person name="Morin E."/>
            <person name="Salamov A."/>
            <person name="Lipzen A."/>
            <person name="Mereny Z."/>
            <person name="Hegedus B."/>
            <person name="Baldrian P."/>
            <person name="Stursova M."/>
            <person name="Weitz H."/>
            <person name="Taylor A."/>
            <person name="Grigoriev I.V."/>
            <person name="Nagy L.G."/>
            <person name="Martin F."/>
            <person name="Kauserud H."/>
        </authorList>
    </citation>
    <scope>NUCLEOTIDE SEQUENCE</scope>
    <source>
        <strain evidence="2">CBHHK188m</strain>
    </source>
</reference>
<dbReference type="EMBL" id="JARJLG010000036">
    <property type="protein sequence ID" value="KAJ7765050.1"/>
    <property type="molecule type" value="Genomic_DNA"/>
</dbReference>
<comment type="caution">
    <text evidence="2">The sequence shown here is derived from an EMBL/GenBank/DDBJ whole genome shotgun (WGS) entry which is preliminary data.</text>
</comment>
<keyword evidence="3" id="KW-1185">Reference proteome</keyword>
<protein>
    <recommendedName>
        <fullName evidence="4">Transmembrane protein</fullName>
    </recommendedName>
</protein>
<organism evidence="2 3">
    <name type="scientific">Mycena maculata</name>
    <dbReference type="NCBI Taxonomy" id="230809"/>
    <lineage>
        <taxon>Eukaryota</taxon>
        <taxon>Fungi</taxon>
        <taxon>Dikarya</taxon>
        <taxon>Basidiomycota</taxon>
        <taxon>Agaricomycotina</taxon>
        <taxon>Agaricomycetes</taxon>
        <taxon>Agaricomycetidae</taxon>
        <taxon>Agaricales</taxon>
        <taxon>Marasmiineae</taxon>
        <taxon>Mycenaceae</taxon>
        <taxon>Mycena</taxon>
    </lineage>
</organism>
<evidence type="ECO:0000256" key="1">
    <source>
        <dbReference type="SAM" id="Phobius"/>
    </source>
</evidence>
<name>A0AAD7JHR4_9AGAR</name>
<sequence>MSDCSATGMQAYLVGFRDSMAGMACSSGVETDCYPGVDATVLPSGQQQVKSPMYLCRSMKRPKKRSRVETRHAGEVYLSFSFGLFLLLWQEIDRDVWSVSCGSTCSYFFLYSVCTVCESCVVFALEVEVCCRIVTPFLFLFLFPFPDFVAGFSVEFRSGIRVAVTFPLCFLLRSRVCLDRKGICFGSFLPLSLLLLFCCLDIRLDGRHTIQRLFTVFSSLFLLLFAYTAGRK</sequence>
<accession>A0AAD7JHR4</accession>
<keyword evidence="1" id="KW-1133">Transmembrane helix</keyword>
<evidence type="ECO:0000313" key="2">
    <source>
        <dbReference type="EMBL" id="KAJ7765050.1"/>
    </source>
</evidence>
<evidence type="ECO:0008006" key="4">
    <source>
        <dbReference type="Google" id="ProtNLM"/>
    </source>
</evidence>
<dbReference type="Proteomes" id="UP001215280">
    <property type="component" value="Unassembled WGS sequence"/>
</dbReference>
<evidence type="ECO:0000313" key="3">
    <source>
        <dbReference type="Proteomes" id="UP001215280"/>
    </source>
</evidence>
<feature type="transmembrane region" description="Helical" evidence="1">
    <location>
        <begin position="210"/>
        <end position="229"/>
    </location>
</feature>
<feature type="transmembrane region" description="Helical" evidence="1">
    <location>
        <begin position="183"/>
        <end position="204"/>
    </location>
</feature>
<proteinExistence type="predicted"/>
<keyword evidence="1" id="KW-0812">Transmembrane</keyword>
<keyword evidence="1" id="KW-0472">Membrane</keyword>
<dbReference type="AlphaFoldDB" id="A0AAD7JHR4"/>
<gene>
    <name evidence="2" type="ORF">DFH07DRAFT_372111</name>
</gene>